<keyword evidence="2" id="KW-1133">Transmembrane helix</keyword>
<evidence type="ECO:0000256" key="2">
    <source>
        <dbReference type="SAM" id="Phobius"/>
    </source>
</evidence>
<accession>A0A8J3M241</accession>
<dbReference type="Proteomes" id="UP000617531">
    <property type="component" value="Unassembled WGS sequence"/>
</dbReference>
<proteinExistence type="predicted"/>
<keyword evidence="2" id="KW-0472">Membrane</keyword>
<gene>
    <name evidence="3" type="ORF">GCM10011600_25940</name>
</gene>
<comment type="caution">
    <text evidence="3">The sequence shown here is derived from an EMBL/GenBank/DDBJ whole genome shotgun (WGS) entry which is preliminary data.</text>
</comment>
<name>A0A8J3M241_9MICO</name>
<feature type="compositionally biased region" description="Basic and acidic residues" evidence="1">
    <location>
        <begin position="404"/>
        <end position="417"/>
    </location>
</feature>
<reference evidence="3" key="1">
    <citation type="journal article" date="2014" name="Int. J. Syst. Evol. Microbiol.">
        <title>Complete genome sequence of Corynebacterium casei LMG S-19264T (=DSM 44701T), isolated from a smear-ripened cheese.</title>
        <authorList>
            <consortium name="US DOE Joint Genome Institute (JGI-PGF)"/>
            <person name="Walter F."/>
            <person name="Albersmeier A."/>
            <person name="Kalinowski J."/>
            <person name="Ruckert C."/>
        </authorList>
    </citation>
    <scope>NUCLEOTIDE SEQUENCE</scope>
    <source>
        <strain evidence="3">CGMCC 1.16548</strain>
    </source>
</reference>
<keyword evidence="4" id="KW-1185">Reference proteome</keyword>
<sequence>MTPDIVTAFGTAGGTVAVAFAALTVVGVVLLSRRARRTAKAPLPGRTDAGVALVRADDAVRAAADDLAFALAQFGEDRTRDFARALESARADLDQAFALQNRLDDAEPEGENRRKGWAKSIRALADRARETVQAEAARFADLRRSEASAPETLKLIRSQLEAVEARTPAAAKVLAELRSTYVETAVAPVADNLDAAEKAVAAARAAADEADAAIAASRVTAVTDALETAQRRGREAATLLDAIEHRRDELAAAVAEIGTLAAEQQQALEQARALRDAPPDPDSSAAVNSAIAALEGELAAIGGSGRRDPVAELDRLVDADDALDVAVSAARNQQRRLDGARGALAGALVSARAQIGSVEDYIASRGGGASSRSKLAEAKRELVVAENESDPVAALDAARRAQNRARDADDLARYAGS</sequence>
<evidence type="ECO:0000313" key="4">
    <source>
        <dbReference type="Proteomes" id="UP000617531"/>
    </source>
</evidence>
<reference evidence="3" key="2">
    <citation type="submission" date="2020-09" db="EMBL/GenBank/DDBJ databases">
        <authorList>
            <person name="Sun Q."/>
            <person name="Zhou Y."/>
        </authorList>
    </citation>
    <scope>NUCLEOTIDE SEQUENCE</scope>
    <source>
        <strain evidence="3">CGMCC 1.16548</strain>
    </source>
</reference>
<feature type="region of interest" description="Disordered" evidence="1">
    <location>
        <begin position="386"/>
        <end position="417"/>
    </location>
</feature>
<protein>
    <recommendedName>
        <fullName evidence="5">TPM domain-containing protein</fullName>
    </recommendedName>
</protein>
<dbReference type="AlphaFoldDB" id="A0A8J3M241"/>
<keyword evidence="2" id="KW-0812">Transmembrane</keyword>
<organism evidence="3 4">
    <name type="scientific">Pseudolysinimonas yzui</name>
    <dbReference type="NCBI Taxonomy" id="2708254"/>
    <lineage>
        <taxon>Bacteria</taxon>
        <taxon>Bacillati</taxon>
        <taxon>Actinomycetota</taxon>
        <taxon>Actinomycetes</taxon>
        <taxon>Micrococcales</taxon>
        <taxon>Microbacteriaceae</taxon>
        <taxon>Pseudolysinimonas</taxon>
    </lineage>
</organism>
<dbReference type="EMBL" id="BNAI01000007">
    <property type="protein sequence ID" value="GHF23604.1"/>
    <property type="molecule type" value="Genomic_DNA"/>
</dbReference>
<dbReference type="RefSeq" id="WP_191283963.1">
    <property type="nucleotide sequence ID" value="NZ_BNAI01000007.1"/>
</dbReference>
<evidence type="ECO:0000313" key="3">
    <source>
        <dbReference type="EMBL" id="GHF23604.1"/>
    </source>
</evidence>
<evidence type="ECO:0000256" key="1">
    <source>
        <dbReference type="SAM" id="MobiDB-lite"/>
    </source>
</evidence>
<evidence type="ECO:0008006" key="5">
    <source>
        <dbReference type="Google" id="ProtNLM"/>
    </source>
</evidence>
<feature type="transmembrane region" description="Helical" evidence="2">
    <location>
        <begin position="6"/>
        <end position="31"/>
    </location>
</feature>